<protein>
    <submittedName>
        <fullName evidence="5">Predicted transcriptional regulator</fullName>
    </submittedName>
</protein>
<sequence length="124" mass="14597">MQQLTNSEEQLMEHLWKLEKAFMKDLLEAYPEPKPKTTTVATLLKRMIDKDFVAYSEYGNSREYYPLVLKTAYFSKHVNGLIKNFFNDSASQFASFFTTETNLSEKELEELKNIVDRAIQNKKR</sequence>
<dbReference type="RefSeq" id="WP_072988324.1">
    <property type="nucleotide sequence ID" value="NZ_FQWE01000002.1"/>
</dbReference>
<dbReference type="Gene3D" id="1.10.4040.10">
    <property type="entry name" value="Penicillinase repressor domain"/>
    <property type="match status" value="1"/>
</dbReference>
<dbReference type="InterPro" id="IPR036390">
    <property type="entry name" value="WH_DNA-bd_sf"/>
</dbReference>
<dbReference type="InterPro" id="IPR036388">
    <property type="entry name" value="WH-like_DNA-bd_sf"/>
</dbReference>
<evidence type="ECO:0000256" key="2">
    <source>
        <dbReference type="ARBA" id="ARBA00023015"/>
    </source>
</evidence>
<dbReference type="InterPro" id="IPR005650">
    <property type="entry name" value="BlaI_family"/>
</dbReference>
<dbReference type="GO" id="GO:0003677">
    <property type="term" value="F:DNA binding"/>
    <property type="evidence" value="ECO:0007669"/>
    <property type="project" value="UniProtKB-KW"/>
</dbReference>
<dbReference type="GO" id="GO:0045892">
    <property type="term" value="P:negative regulation of DNA-templated transcription"/>
    <property type="evidence" value="ECO:0007669"/>
    <property type="project" value="InterPro"/>
</dbReference>
<dbReference type="EMBL" id="FQWE01000002">
    <property type="protein sequence ID" value="SHF88424.1"/>
    <property type="molecule type" value="Genomic_DNA"/>
</dbReference>
<dbReference type="SUPFAM" id="SSF46785">
    <property type="entry name" value="Winged helix' DNA-binding domain"/>
    <property type="match status" value="1"/>
</dbReference>
<dbReference type="Gene3D" id="1.10.10.10">
    <property type="entry name" value="Winged helix-like DNA-binding domain superfamily/Winged helix DNA-binding domain"/>
    <property type="match status" value="1"/>
</dbReference>
<dbReference type="PIRSF" id="PIRSF019455">
    <property type="entry name" value="CopR_AtkY"/>
    <property type="match status" value="1"/>
</dbReference>
<evidence type="ECO:0000256" key="1">
    <source>
        <dbReference type="ARBA" id="ARBA00011046"/>
    </source>
</evidence>
<accession>A0A1M5FA49</accession>
<dbReference type="Proteomes" id="UP000184036">
    <property type="component" value="Unassembled WGS sequence"/>
</dbReference>
<keyword evidence="3" id="KW-0238">DNA-binding</keyword>
<evidence type="ECO:0000256" key="4">
    <source>
        <dbReference type="ARBA" id="ARBA00023163"/>
    </source>
</evidence>
<dbReference type="Pfam" id="PF03965">
    <property type="entry name" value="Penicillinase_R"/>
    <property type="match status" value="1"/>
</dbReference>
<evidence type="ECO:0000313" key="5">
    <source>
        <dbReference type="EMBL" id="SHF88424.1"/>
    </source>
</evidence>
<name>A0A1M5FA49_9FLAO</name>
<gene>
    <name evidence="5" type="ORF">SAMN05444396_102243</name>
</gene>
<dbReference type="OrthoDB" id="1098508at2"/>
<dbReference type="AlphaFoldDB" id="A0A1M5FA49"/>
<keyword evidence="4" id="KW-0804">Transcription</keyword>
<proteinExistence type="inferred from homology"/>
<evidence type="ECO:0000313" key="6">
    <source>
        <dbReference type="Proteomes" id="UP000184036"/>
    </source>
</evidence>
<dbReference type="STRING" id="271157.SAMN05444396_102243"/>
<keyword evidence="6" id="KW-1185">Reference proteome</keyword>
<reference evidence="6" key="1">
    <citation type="submission" date="2016-11" db="EMBL/GenBank/DDBJ databases">
        <authorList>
            <person name="Varghese N."/>
            <person name="Submissions S."/>
        </authorList>
    </citation>
    <scope>NUCLEOTIDE SEQUENCE [LARGE SCALE GENOMIC DNA]</scope>
    <source>
        <strain evidence="6">DSM 19741</strain>
    </source>
</reference>
<evidence type="ECO:0000256" key="3">
    <source>
        <dbReference type="ARBA" id="ARBA00023125"/>
    </source>
</evidence>
<organism evidence="5 6">
    <name type="scientific">Flavobacterium segetis</name>
    <dbReference type="NCBI Taxonomy" id="271157"/>
    <lineage>
        <taxon>Bacteria</taxon>
        <taxon>Pseudomonadati</taxon>
        <taxon>Bacteroidota</taxon>
        <taxon>Flavobacteriia</taxon>
        <taxon>Flavobacteriales</taxon>
        <taxon>Flavobacteriaceae</taxon>
        <taxon>Flavobacterium</taxon>
    </lineage>
</organism>
<keyword evidence="2" id="KW-0805">Transcription regulation</keyword>
<comment type="similarity">
    <text evidence="1">Belongs to the BlaI transcriptional regulatory family.</text>
</comment>